<dbReference type="PANTHER" id="PTHR42109:SF2">
    <property type="entry name" value="INTEGRAL MEMBRANE PROTEIN"/>
    <property type="match status" value="1"/>
</dbReference>
<gene>
    <name evidence="4" type="ORF">AK830_g3894</name>
</gene>
<dbReference type="OrthoDB" id="2560628at2759"/>
<feature type="compositionally biased region" description="Basic residues" evidence="1">
    <location>
        <begin position="257"/>
        <end position="272"/>
    </location>
</feature>
<organism evidence="4 5">
    <name type="scientific">Neonectria ditissima</name>
    <dbReference type="NCBI Taxonomy" id="78410"/>
    <lineage>
        <taxon>Eukaryota</taxon>
        <taxon>Fungi</taxon>
        <taxon>Dikarya</taxon>
        <taxon>Ascomycota</taxon>
        <taxon>Pezizomycotina</taxon>
        <taxon>Sordariomycetes</taxon>
        <taxon>Hypocreomycetidae</taxon>
        <taxon>Hypocreales</taxon>
        <taxon>Nectriaceae</taxon>
        <taxon>Neonectria</taxon>
    </lineage>
</organism>
<keyword evidence="2" id="KW-0472">Membrane</keyword>
<feature type="transmembrane region" description="Helical" evidence="2">
    <location>
        <begin position="216"/>
        <end position="239"/>
    </location>
</feature>
<evidence type="ECO:0000259" key="3">
    <source>
        <dbReference type="Pfam" id="PF24800"/>
    </source>
</evidence>
<evidence type="ECO:0000256" key="1">
    <source>
        <dbReference type="SAM" id="MobiDB-lite"/>
    </source>
</evidence>
<comment type="caution">
    <text evidence="4">The sequence shown here is derived from an EMBL/GenBank/DDBJ whole genome shotgun (WGS) entry which is preliminary data.</text>
</comment>
<feature type="transmembrane region" description="Helical" evidence="2">
    <location>
        <begin position="6"/>
        <end position="27"/>
    </location>
</feature>
<proteinExistence type="predicted"/>
<evidence type="ECO:0000313" key="4">
    <source>
        <dbReference type="EMBL" id="KPM42694.1"/>
    </source>
</evidence>
<dbReference type="Proteomes" id="UP000050424">
    <property type="component" value="Unassembled WGS sequence"/>
</dbReference>
<protein>
    <recommendedName>
        <fullName evidence="3">DUF7702 domain-containing protein</fullName>
    </recommendedName>
</protein>
<keyword evidence="2" id="KW-1133">Transmembrane helix</keyword>
<feature type="domain" description="DUF7702" evidence="3">
    <location>
        <begin position="5"/>
        <end position="243"/>
    </location>
</feature>
<evidence type="ECO:0000256" key="2">
    <source>
        <dbReference type="SAM" id="Phobius"/>
    </source>
</evidence>
<reference evidence="4 5" key="1">
    <citation type="submission" date="2015-09" db="EMBL/GenBank/DDBJ databases">
        <title>Draft genome of a European isolate of the apple canker pathogen Neonectria ditissima.</title>
        <authorList>
            <person name="Gomez-Cortecero A."/>
            <person name="Harrison R.J."/>
            <person name="Armitage A.D."/>
        </authorList>
    </citation>
    <scope>NUCLEOTIDE SEQUENCE [LARGE SCALE GENOMIC DNA]</scope>
    <source>
        <strain evidence="4 5">R09/05</strain>
    </source>
</reference>
<dbReference type="Pfam" id="PF24800">
    <property type="entry name" value="DUF7702"/>
    <property type="match status" value="1"/>
</dbReference>
<keyword evidence="2" id="KW-0812">Transmembrane</keyword>
<accession>A0A0P7BAP2</accession>
<dbReference type="InterPro" id="IPR056119">
    <property type="entry name" value="DUF7702"/>
</dbReference>
<feature type="transmembrane region" description="Helical" evidence="2">
    <location>
        <begin position="39"/>
        <end position="60"/>
    </location>
</feature>
<feature type="region of interest" description="Disordered" evidence="1">
    <location>
        <begin position="248"/>
        <end position="285"/>
    </location>
</feature>
<dbReference type="PANTHER" id="PTHR42109">
    <property type="entry name" value="UNPLACED GENOMIC SCAFFOLD UM_SCAF_CONTIG_1.265, WHOLE GENOME SHOTGUN SEQUENCE"/>
    <property type="match status" value="1"/>
</dbReference>
<sequence length="285" mass="31033">MSIGPRGYVSIAELIVYIPALVLAFIVCSRHGFNRASGFVFTIVLCLVRIIGSICQLLTYSNHSDGLLQATIVIDSIGISPLLLATLGMLSRFADWTTSRDITTLSVKHFRVVQLLITLGLILSIVGGTDGTPSSTGTFKPSTISQVAIILYIVAFAAMACILVVVSQSRSSAPSQEGRILIAVAVASPFIMVRLLYSILALFIHNHTFSIINGSVPVFVCMTAIEEFVVVVDYLLLGFSLEKLEPGQKGDIANRPWKGKKQNKQRSQRRGRERQYDSTEVGQGR</sequence>
<feature type="transmembrane region" description="Helical" evidence="2">
    <location>
        <begin position="149"/>
        <end position="168"/>
    </location>
</feature>
<dbReference type="STRING" id="78410.A0A0P7BAP2"/>
<dbReference type="AlphaFoldDB" id="A0A0P7BAP2"/>
<feature type="transmembrane region" description="Helical" evidence="2">
    <location>
        <begin position="180"/>
        <end position="204"/>
    </location>
</feature>
<dbReference type="EMBL" id="LKCW01000044">
    <property type="protein sequence ID" value="KPM42694.1"/>
    <property type="molecule type" value="Genomic_DNA"/>
</dbReference>
<feature type="transmembrane region" description="Helical" evidence="2">
    <location>
        <begin position="66"/>
        <end position="90"/>
    </location>
</feature>
<name>A0A0P7BAP2_9HYPO</name>
<keyword evidence="5" id="KW-1185">Reference proteome</keyword>
<evidence type="ECO:0000313" key="5">
    <source>
        <dbReference type="Proteomes" id="UP000050424"/>
    </source>
</evidence>
<feature type="transmembrane region" description="Helical" evidence="2">
    <location>
        <begin position="110"/>
        <end position="129"/>
    </location>
</feature>